<reference evidence="1" key="1">
    <citation type="submission" date="2021-06" db="EMBL/GenBank/DDBJ databases">
        <authorList>
            <person name="Kallberg Y."/>
            <person name="Tangrot J."/>
            <person name="Rosling A."/>
        </authorList>
    </citation>
    <scope>NUCLEOTIDE SEQUENCE</scope>
    <source>
        <strain evidence="1">CL356</strain>
    </source>
</reference>
<dbReference type="Proteomes" id="UP000789525">
    <property type="component" value="Unassembled WGS sequence"/>
</dbReference>
<accession>A0ACA9LG80</accession>
<sequence>QNLPETLKYRDPQPLAKGSGSSWDFQASEALKQILKNAIRDHFKFWKAGQLDKIKIPQYFILAGAGEGKSRTAQELPNLLIEYTNDDINLQNRLKSAFVFNISFENGTKLTGMEKTNCINAIGNRMLFQLLQQPGESWSVFMNRYDAAPEDVLHRIAKYYNQKFNDLNVIIILDGLQIALDNLDDGKNKRSFFYDCITTLGILSTLGPFIINCCTATISMPIHDFLASSAQLRIFLPTSLLKPPKINNSPVFANDPVIKMLIDDMGGHGRALEALGEVIIGRDLSEVNFIDLINDVRSTLLKNYSGWVNKTQYLKPMLRIILSHTPVRKDDIITGFNGNEIKIDDLIQFGLIRFESSDPDQVGGHLSCPYIWLWIMAHANNYNEKDPLLRNWDFAYYKVVLNRSGESSIPPGCQYWQHFEYFVAQFRSLKSYVYEEGQQVNLCTIHNGAKHNFIKNSMIYNQNLILTHSVRRVSTKSGDYNQDTKILCQAEEVDIAEGKHIVVNAPSAKYSDSFCPIKMVNTGQLQMETHQCKLINSSISQQKFDDEHKKATSQGDIFILYTSTSCKGLELRNPMSAIISKENWKEYFGPFAGRCYNYALGPPDINKATYTQLTGIEKIGKERAIIIMKERKRLEFSDKEDCNMRTKIPRQDLDPFFRDNE</sequence>
<keyword evidence="2" id="KW-1185">Reference proteome</keyword>
<feature type="non-terminal residue" evidence="1">
    <location>
        <position position="1"/>
    </location>
</feature>
<protein>
    <submittedName>
        <fullName evidence="1">2947_t:CDS:1</fullName>
    </submittedName>
</protein>
<comment type="caution">
    <text evidence="1">The sequence shown here is derived from an EMBL/GenBank/DDBJ whole genome shotgun (WGS) entry which is preliminary data.</text>
</comment>
<evidence type="ECO:0000313" key="2">
    <source>
        <dbReference type="Proteomes" id="UP000789525"/>
    </source>
</evidence>
<organism evidence="1 2">
    <name type="scientific">Acaulospora colombiana</name>
    <dbReference type="NCBI Taxonomy" id="27376"/>
    <lineage>
        <taxon>Eukaryota</taxon>
        <taxon>Fungi</taxon>
        <taxon>Fungi incertae sedis</taxon>
        <taxon>Mucoromycota</taxon>
        <taxon>Glomeromycotina</taxon>
        <taxon>Glomeromycetes</taxon>
        <taxon>Diversisporales</taxon>
        <taxon>Acaulosporaceae</taxon>
        <taxon>Acaulospora</taxon>
    </lineage>
</organism>
<gene>
    <name evidence="1" type="ORF">ACOLOM_LOCUS3723</name>
</gene>
<evidence type="ECO:0000313" key="1">
    <source>
        <dbReference type="EMBL" id="CAG8522587.1"/>
    </source>
</evidence>
<dbReference type="EMBL" id="CAJVPT010005668">
    <property type="protein sequence ID" value="CAG8522587.1"/>
    <property type="molecule type" value="Genomic_DNA"/>
</dbReference>
<proteinExistence type="predicted"/>
<name>A0ACA9LG80_9GLOM</name>